<dbReference type="STRING" id="1075417.SAMN05421823_103252"/>
<evidence type="ECO:0000256" key="1">
    <source>
        <dbReference type="ARBA" id="ARBA00004141"/>
    </source>
</evidence>
<evidence type="ECO:0000313" key="7">
    <source>
        <dbReference type="Proteomes" id="UP000198510"/>
    </source>
</evidence>
<dbReference type="PANTHER" id="PTHR37306">
    <property type="entry name" value="COLICIN V PRODUCTION PROTEIN"/>
    <property type="match status" value="1"/>
</dbReference>
<keyword evidence="4 5" id="KW-0472">Membrane</keyword>
<dbReference type="Proteomes" id="UP000198510">
    <property type="component" value="Unassembled WGS sequence"/>
</dbReference>
<organism evidence="6 7">
    <name type="scientific">Catalinimonas alkaloidigena</name>
    <dbReference type="NCBI Taxonomy" id="1075417"/>
    <lineage>
        <taxon>Bacteria</taxon>
        <taxon>Pseudomonadati</taxon>
        <taxon>Bacteroidota</taxon>
        <taxon>Cytophagia</taxon>
        <taxon>Cytophagales</taxon>
        <taxon>Catalimonadaceae</taxon>
        <taxon>Catalinimonas</taxon>
    </lineage>
</organism>
<evidence type="ECO:0000256" key="3">
    <source>
        <dbReference type="ARBA" id="ARBA00022989"/>
    </source>
</evidence>
<protein>
    <submittedName>
        <fullName evidence="6">Membrane protein required for colicin V production</fullName>
    </submittedName>
</protein>
<feature type="transmembrane region" description="Helical" evidence="5">
    <location>
        <begin position="101"/>
        <end position="122"/>
    </location>
</feature>
<dbReference type="GO" id="GO:0016020">
    <property type="term" value="C:membrane"/>
    <property type="evidence" value="ECO:0007669"/>
    <property type="project" value="UniProtKB-SubCell"/>
</dbReference>
<feature type="transmembrane region" description="Helical" evidence="5">
    <location>
        <begin position="138"/>
        <end position="161"/>
    </location>
</feature>
<dbReference type="OrthoDB" id="9799585at2"/>
<dbReference type="GO" id="GO:0009403">
    <property type="term" value="P:toxin biosynthetic process"/>
    <property type="evidence" value="ECO:0007669"/>
    <property type="project" value="InterPro"/>
</dbReference>
<keyword evidence="7" id="KW-1185">Reference proteome</keyword>
<proteinExistence type="predicted"/>
<feature type="transmembrane region" description="Helical" evidence="5">
    <location>
        <begin position="24"/>
        <end position="47"/>
    </location>
</feature>
<dbReference type="Pfam" id="PF02674">
    <property type="entry name" value="Colicin_V"/>
    <property type="match status" value="1"/>
</dbReference>
<reference evidence="6 7" key="1">
    <citation type="submission" date="2016-10" db="EMBL/GenBank/DDBJ databases">
        <authorList>
            <person name="de Groot N.N."/>
        </authorList>
    </citation>
    <scope>NUCLEOTIDE SEQUENCE [LARGE SCALE GENOMIC DNA]</scope>
    <source>
        <strain evidence="6 7">DSM 25186</strain>
    </source>
</reference>
<keyword evidence="3 5" id="KW-1133">Transmembrane helix</keyword>
<keyword evidence="2 5" id="KW-0812">Transmembrane</keyword>
<evidence type="ECO:0000256" key="5">
    <source>
        <dbReference type="SAM" id="Phobius"/>
    </source>
</evidence>
<comment type="subcellular location">
    <subcellularLocation>
        <location evidence="1">Membrane</location>
        <topology evidence="1">Multi-pass membrane protein</topology>
    </subcellularLocation>
</comment>
<dbReference type="EMBL" id="FNFO01000003">
    <property type="protein sequence ID" value="SDK67461.1"/>
    <property type="molecule type" value="Genomic_DNA"/>
</dbReference>
<dbReference type="PANTHER" id="PTHR37306:SF1">
    <property type="entry name" value="COLICIN V PRODUCTION PROTEIN"/>
    <property type="match status" value="1"/>
</dbReference>
<sequence length="172" mass="18768">MEPLDIILLVPLTWGAYRGFQAGLIVEVVSTLGALVGLVVAFALMDWGTALLAPYAEKIAFLAPFAAFIIIFLVVFWGLNRLALLLRDVIRLTLLGWLDRIAGALVGILKSLLTLGLLLWAAQLVQLQLPTDYTEGTFIYPFVATLGPAVAGWLTTTFPALQEWIKSLHFSA</sequence>
<name>A0A1G9DUB1_9BACT</name>
<evidence type="ECO:0000256" key="4">
    <source>
        <dbReference type="ARBA" id="ARBA00023136"/>
    </source>
</evidence>
<dbReference type="RefSeq" id="WP_089681272.1">
    <property type="nucleotide sequence ID" value="NZ_FNFO01000003.1"/>
</dbReference>
<evidence type="ECO:0000313" key="6">
    <source>
        <dbReference type="EMBL" id="SDK67461.1"/>
    </source>
</evidence>
<accession>A0A1G9DUB1</accession>
<dbReference type="AlphaFoldDB" id="A0A1G9DUB1"/>
<dbReference type="InterPro" id="IPR003825">
    <property type="entry name" value="Colicin-V_CvpA"/>
</dbReference>
<evidence type="ECO:0000256" key="2">
    <source>
        <dbReference type="ARBA" id="ARBA00022692"/>
    </source>
</evidence>
<feature type="transmembrane region" description="Helical" evidence="5">
    <location>
        <begin position="59"/>
        <end position="80"/>
    </location>
</feature>
<gene>
    <name evidence="6" type="ORF">SAMN05421823_103252</name>
</gene>